<dbReference type="Proteomes" id="UP000465601">
    <property type="component" value="Unassembled WGS sequence"/>
</dbReference>
<evidence type="ECO:0000256" key="3">
    <source>
        <dbReference type="ARBA" id="ARBA00022801"/>
    </source>
</evidence>
<feature type="binding site" evidence="8">
    <location>
        <position position="112"/>
    </location>
    <ligand>
        <name>tRNA</name>
        <dbReference type="ChEBI" id="CHEBI:17843"/>
    </ligand>
</feature>
<evidence type="ECO:0000256" key="9">
    <source>
        <dbReference type="RuleBase" id="RU000673"/>
    </source>
</evidence>
<protein>
    <recommendedName>
        <fullName evidence="7 8">Peptidyl-tRNA hydrolase</fullName>
        <shortName evidence="8">Pth</shortName>
        <ecNumber evidence="1 8">3.1.1.29</ecNumber>
    </recommendedName>
</protein>
<dbReference type="PANTHER" id="PTHR17224:SF1">
    <property type="entry name" value="PEPTIDYL-TRNA HYDROLASE"/>
    <property type="match status" value="1"/>
</dbReference>
<dbReference type="GO" id="GO:0000049">
    <property type="term" value="F:tRNA binding"/>
    <property type="evidence" value="ECO:0007669"/>
    <property type="project" value="UniProtKB-UniRule"/>
</dbReference>
<feature type="site" description="Discriminates between blocked and unblocked aminoacyl-tRNA" evidence="8">
    <location>
        <position position="9"/>
    </location>
</feature>
<dbReference type="Pfam" id="PF01195">
    <property type="entry name" value="Pept_tRNA_hydro"/>
    <property type="match status" value="1"/>
</dbReference>
<comment type="subcellular location">
    <subcellularLocation>
        <location evidence="8">Cytoplasm</location>
    </subcellularLocation>
</comment>
<dbReference type="HAMAP" id="MF_00083">
    <property type="entry name" value="Pept_tRNA_hydro_bact"/>
    <property type="match status" value="1"/>
</dbReference>
<feature type="binding site" evidence="8">
    <location>
        <position position="14"/>
    </location>
    <ligand>
        <name>tRNA</name>
        <dbReference type="ChEBI" id="CHEBI:17843"/>
    </ligand>
</feature>
<dbReference type="GO" id="GO:0006515">
    <property type="term" value="P:protein quality control for misfolded or incompletely synthesized proteins"/>
    <property type="evidence" value="ECO:0007669"/>
    <property type="project" value="UniProtKB-UniRule"/>
</dbReference>
<name>A0A833HQJ5_9FIRM</name>
<comment type="caution">
    <text evidence="11">The sequence shown here is derived from an EMBL/GenBank/DDBJ whole genome shotgun (WGS) entry which is preliminary data.</text>
</comment>
<sequence>MYIVVGLGNPGNKYSGTRHNVGFHTIDLLAERNGIKVGKLKFKSLYGEGFIAGEKVLLVKPQTYMNLSGQSVIDLVNFYKMDMKNLIVIYDDIDVKLGSLRIREKGSAGTHNGMKSIIYLLQRDDFPRIRIGVGRPETEDLGDYVLSPFIGEEIPVIKDVIQRAAMAAETIIQKELQEAMNKYNG</sequence>
<dbReference type="OrthoDB" id="9800507at2"/>
<evidence type="ECO:0000256" key="7">
    <source>
        <dbReference type="ARBA" id="ARBA00050038"/>
    </source>
</evidence>
<feature type="site" description="Stabilizes the basic form of H active site to accept a proton" evidence="8">
    <location>
        <position position="91"/>
    </location>
</feature>
<dbReference type="FunFam" id="3.40.50.1470:FF:000001">
    <property type="entry name" value="Peptidyl-tRNA hydrolase"/>
    <property type="match status" value="1"/>
</dbReference>
<dbReference type="GO" id="GO:0005737">
    <property type="term" value="C:cytoplasm"/>
    <property type="evidence" value="ECO:0007669"/>
    <property type="project" value="UniProtKB-SubCell"/>
</dbReference>
<evidence type="ECO:0000313" key="11">
    <source>
        <dbReference type="EMBL" id="KAB3531846.1"/>
    </source>
</evidence>
<keyword evidence="2 8" id="KW-0820">tRNA-binding</keyword>
<dbReference type="CDD" id="cd00462">
    <property type="entry name" value="PTH"/>
    <property type="match status" value="1"/>
</dbReference>
<dbReference type="GO" id="GO:0004045">
    <property type="term" value="F:peptidyl-tRNA hydrolase activity"/>
    <property type="evidence" value="ECO:0007669"/>
    <property type="project" value="UniProtKB-UniRule"/>
</dbReference>
<evidence type="ECO:0000313" key="12">
    <source>
        <dbReference type="Proteomes" id="UP000465601"/>
    </source>
</evidence>
<dbReference type="SUPFAM" id="SSF53178">
    <property type="entry name" value="Peptidyl-tRNA hydrolase-like"/>
    <property type="match status" value="1"/>
</dbReference>
<reference evidence="11 12" key="1">
    <citation type="submission" date="2019-10" db="EMBL/GenBank/DDBJ databases">
        <title>Alkaliphilus serpentinus sp. nov. and Alkaliphilus pronyensis sp. nov., two novel anaerobic alkaliphilic species isolated from the serpentinized-hosted hydrothermal field of the Prony Bay (New Caledonia).</title>
        <authorList>
            <person name="Postec A."/>
        </authorList>
    </citation>
    <scope>NUCLEOTIDE SEQUENCE [LARGE SCALE GENOMIC DNA]</scope>
    <source>
        <strain evidence="11 12">LacT</strain>
    </source>
</reference>
<keyword evidence="4 8" id="KW-0694">RNA-binding</keyword>
<keyword evidence="3 8" id="KW-0378">Hydrolase</keyword>
<dbReference type="Gene3D" id="3.40.50.1470">
    <property type="entry name" value="Peptidyl-tRNA hydrolase"/>
    <property type="match status" value="1"/>
</dbReference>
<dbReference type="InterPro" id="IPR018171">
    <property type="entry name" value="Pept_tRNA_hydro_CS"/>
</dbReference>
<dbReference type="AlphaFoldDB" id="A0A833HQJ5"/>
<dbReference type="PANTHER" id="PTHR17224">
    <property type="entry name" value="PEPTIDYL-TRNA HYDROLASE"/>
    <property type="match status" value="1"/>
</dbReference>
<dbReference type="InterPro" id="IPR001328">
    <property type="entry name" value="Pept_tRNA_hydro"/>
</dbReference>
<feature type="binding site" evidence="8">
    <location>
        <position position="66"/>
    </location>
    <ligand>
        <name>tRNA</name>
        <dbReference type="ChEBI" id="CHEBI:17843"/>
    </ligand>
</feature>
<feature type="active site" description="Proton acceptor" evidence="8">
    <location>
        <position position="19"/>
    </location>
</feature>
<evidence type="ECO:0000256" key="2">
    <source>
        <dbReference type="ARBA" id="ARBA00022555"/>
    </source>
</evidence>
<comment type="function">
    <text evidence="8">Hydrolyzes ribosome-free peptidyl-tRNAs (with 1 or more amino acids incorporated), which drop off the ribosome during protein synthesis, or as a result of ribosome stalling.</text>
</comment>
<comment type="subunit">
    <text evidence="8">Monomer.</text>
</comment>
<gene>
    <name evidence="8" type="primary">pth</name>
    <name evidence="11" type="ORF">F8153_03765</name>
</gene>
<dbReference type="GO" id="GO:0072344">
    <property type="term" value="P:rescue of stalled ribosome"/>
    <property type="evidence" value="ECO:0007669"/>
    <property type="project" value="UniProtKB-UniRule"/>
</dbReference>
<comment type="catalytic activity">
    <reaction evidence="6 8 9">
        <text>an N-acyl-L-alpha-aminoacyl-tRNA + H2O = an N-acyl-L-amino acid + a tRNA + H(+)</text>
        <dbReference type="Rhea" id="RHEA:54448"/>
        <dbReference type="Rhea" id="RHEA-COMP:10123"/>
        <dbReference type="Rhea" id="RHEA-COMP:13883"/>
        <dbReference type="ChEBI" id="CHEBI:15377"/>
        <dbReference type="ChEBI" id="CHEBI:15378"/>
        <dbReference type="ChEBI" id="CHEBI:59874"/>
        <dbReference type="ChEBI" id="CHEBI:78442"/>
        <dbReference type="ChEBI" id="CHEBI:138191"/>
        <dbReference type="EC" id="3.1.1.29"/>
    </reaction>
</comment>
<dbReference type="InterPro" id="IPR036416">
    <property type="entry name" value="Pept_tRNA_hydro_sf"/>
</dbReference>
<evidence type="ECO:0000256" key="4">
    <source>
        <dbReference type="ARBA" id="ARBA00022884"/>
    </source>
</evidence>
<dbReference type="PROSITE" id="PS01195">
    <property type="entry name" value="PEPT_TRNA_HYDROL_1"/>
    <property type="match status" value="1"/>
</dbReference>
<feature type="binding site" evidence="8">
    <location>
        <position position="64"/>
    </location>
    <ligand>
        <name>tRNA</name>
        <dbReference type="ChEBI" id="CHEBI:17843"/>
    </ligand>
</feature>
<dbReference type="NCBIfam" id="TIGR00447">
    <property type="entry name" value="pth"/>
    <property type="match status" value="1"/>
</dbReference>
<evidence type="ECO:0000256" key="1">
    <source>
        <dbReference type="ARBA" id="ARBA00013260"/>
    </source>
</evidence>
<keyword evidence="12" id="KW-1185">Reference proteome</keyword>
<comment type="similarity">
    <text evidence="5 8 10">Belongs to the PTH family.</text>
</comment>
<evidence type="ECO:0000256" key="6">
    <source>
        <dbReference type="ARBA" id="ARBA00048707"/>
    </source>
</evidence>
<proteinExistence type="inferred from homology"/>
<dbReference type="PROSITE" id="PS01196">
    <property type="entry name" value="PEPT_TRNA_HYDROL_2"/>
    <property type="match status" value="1"/>
</dbReference>
<dbReference type="EC" id="3.1.1.29" evidence="1 8"/>
<organism evidence="11 12">
    <name type="scientific">Alkaliphilus serpentinus</name>
    <dbReference type="NCBI Taxonomy" id="1482731"/>
    <lineage>
        <taxon>Bacteria</taxon>
        <taxon>Bacillati</taxon>
        <taxon>Bacillota</taxon>
        <taxon>Clostridia</taxon>
        <taxon>Peptostreptococcales</taxon>
        <taxon>Natronincolaceae</taxon>
        <taxon>Alkaliphilus</taxon>
    </lineage>
</organism>
<evidence type="ECO:0000256" key="8">
    <source>
        <dbReference type="HAMAP-Rule" id="MF_00083"/>
    </source>
</evidence>
<accession>A0A833HQJ5</accession>
<keyword evidence="8" id="KW-0963">Cytoplasm</keyword>
<dbReference type="RefSeq" id="WP_151865026.1">
    <property type="nucleotide sequence ID" value="NZ_WBZB01000012.1"/>
</dbReference>
<evidence type="ECO:0000256" key="10">
    <source>
        <dbReference type="RuleBase" id="RU004320"/>
    </source>
</evidence>
<evidence type="ECO:0000256" key="5">
    <source>
        <dbReference type="ARBA" id="ARBA00038063"/>
    </source>
</evidence>
<dbReference type="EMBL" id="WBZB01000012">
    <property type="protein sequence ID" value="KAB3531846.1"/>
    <property type="molecule type" value="Genomic_DNA"/>
</dbReference>
<comment type="function">
    <text evidence="8">Catalyzes the release of premature peptidyl moieties from peptidyl-tRNA molecules trapped in stalled 50S ribosomal subunits, and thus maintains levels of free tRNAs and 50S ribosomes.</text>
</comment>